<evidence type="ECO:0000259" key="7">
    <source>
        <dbReference type="Pfam" id="PF00263"/>
    </source>
</evidence>
<feature type="domain" description="Type II/III secretion system secretin-like" evidence="7">
    <location>
        <begin position="363"/>
        <end position="541"/>
    </location>
</feature>
<sequence>MIPRLPTRPIRPLLIMLLIMLPALMLAACGAADQRDRAQGLNRDDYRALAGRPSATPPPDQGPVDQGPVVQPPPVPDPDDDEAVAVPSAADLALLNRPVTITATDRVPVADLVAELAGQAGIDVVIDPALDGAARVSLDRAPLGRALAAIGRQAGFVSRIEDGVLVVERDRPVVRTYRIEQPDMVRSVQGAVAASSELDTVGAGGGGNADRNGSSIAIRNHTDGDFWTDLEGSLAAVLGIPALASADVMAADPARPRLTVNRRVGLVAIYGDARAQEAARRVIDGLRRTAARQVLIEARVVEVALNEGYEAGINWSAVLSGDVVLGGRFGAPAARIANGVDDVFSVGINGSDIDALIGLVARFGAVRTLSSPRMTVLNNQTALLKVAENAVYFTLDVERETDDETGDTRLTVNSRLNTVPIGLVLAVQPVVSSNGSTVVMTVRPTITRVAREVPDPGVAVVSQNQVESLVPVVEVRELDSVLRMQSGEIMIMGGLMEERARLDESGAPVLKDLPWLGRLFRADSDQTRTVELVVFLRATILAAPGAGQGSGTVAPADIDLYRGFTTDPRPLPFPSPRDRPAVPPLPPAPTSNILPPIPIPDESEPQR</sequence>
<dbReference type="Gene3D" id="3.55.50.30">
    <property type="match status" value="1"/>
</dbReference>
<comment type="subcellular location">
    <subcellularLocation>
        <location evidence="1">Membrane</location>
    </subcellularLocation>
</comment>
<dbReference type="Pfam" id="PF00263">
    <property type="entry name" value="Secretin"/>
    <property type="match status" value="1"/>
</dbReference>
<dbReference type="Proteomes" id="UP001413721">
    <property type="component" value="Unassembled WGS sequence"/>
</dbReference>
<keyword evidence="9" id="KW-1185">Reference proteome</keyword>
<feature type="chain" id="PRO_5045885237" description="Type II/III secretion system secretin-like domain-containing protein" evidence="6">
    <location>
        <begin position="28"/>
        <end position="607"/>
    </location>
</feature>
<dbReference type="PROSITE" id="PS51257">
    <property type="entry name" value="PROKAR_LIPOPROTEIN"/>
    <property type="match status" value="1"/>
</dbReference>
<keyword evidence="2 6" id="KW-0732">Signal</keyword>
<dbReference type="InterPro" id="IPR004846">
    <property type="entry name" value="T2SS/T3SS_dom"/>
</dbReference>
<proteinExistence type="inferred from homology"/>
<reference evidence="8 9" key="1">
    <citation type="submission" date="2024-03" db="EMBL/GenBank/DDBJ databases">
        <title>High-quality draft genome sequencing of Tistrella sp. BH-R2-4.</title>
        <authorList>
            <person name="Dong C."/>
        </authorList>
    </citation>
    <scope>NUCLEOTIDE SEQUENCE [LARGE SCALE GENOMIC DNA]</scope>
    <source>
        <strain evidence="8 9">BH-R2-4</strain>
    </source>
</reference>
<dbReference type="InterPro" id="IPR050810">
    <property type="entry name" value="Bact_Secretion_Sys_Channel"/>
</dbReference>
<accession>A0ABU9YHE8</accession>
<name>A0ABU9YHE8_9PROT</name>
<comment type="caution">
    <text evidence="8">The sequence shown here is derived from an EMBL/GenBank/DDBJ whole genome shotgun (WGS) entry which is preliminary data.</text>
</comment>
<dbReference type="PRINTS" id="PR00811">
    <property type="entry name" value="BCTERIALGSPD"/>
</dbReference>
<evidence type="ECO:0000313" key="8">
    <source>
        <dbReference type="EMBL" id="MEN2988222.1"/>
    </source>
</evidence>
<organism evidence="8 9">
    <name type="scientific">Tistrella arctica</name>
    <dbReference type="NCBI Taxonomy" id="3133430"/>
    <lineage>
        <taxon>Bacteria</taxon>
        <taxon>Pseudomonadati</taxon>
        <taxon>Pseudomonadota</taxon>
        <taxon>Alphaproteobacteria</taxon>
        <taxon>Geminicoccales</taxon>
        <taxon>Geminicoccaceae</taxon>
        <taxon>Tistrella</taxon>
    </lineage>
</organism>
<evidence type="ECO:0000256" key="4">
    <source>
        <dbReference type="RuleBase" id="RU004003"/>
    </source>
</evidence>
<comment type="similarity">
    <text evidence="4">Belongs to the bacterial secretin family.</text>
</comment>
<dbReference type="PANTHER" id="PTHR30332:SF24">
    <property type="entry name" value="SECRETIN GSPD-RELATED"/>
    <property type="match status" value="1"/>
</dbReference>
<keyword evidence="3" id="KW-0472">Membrane</keyword>
<evidence type="ECO:0000256" key="1">
    <source>
        <dbReference type="ARBA" id="ARBA00004370"/>
    </source>
</evidence>
<evidence type="ECO:0000256" key="3">
    <source>
        <dbReference type="ARBA" id="ARBA00023136"/>
    </source>
</evidence>
<dbReference type="EMBL" id="JBBKTW010000003">
    <property type="protein sequence ID" value="MEN2988222.1"/>
    <property type="molecule type" value="Genomic_DNA"/>
</dbReference>
<gene>
    <name evidence="8" type="ORF">WG926_07895</name>
</gene>
<dbReference type="InterPro" id="IPR001775">
    <property type="entry name" value="GspD/PilQ"/>
</dbReference>
<dbReference type="PANTHER" id="PTHR30332">
    <property type="entry name" value="PROBABLE GENERAL SECRETION PATHWAY PROTEIN D"/>
    <property type="match status" value="1"/>
</dbReference>
<feature type="compositionally biased region" description="Pro residues" evidence="5">
    <location>
        <begin position="569"/>
        <end position="599"/>
    </location>
</feature>
<evidence type="ECO:0000313" key="9">
    <source>
        <dbReference type="Proteomes" id="UP001413721"/>
    </source>
</evidence>
<evidence type="ECO:0000256" key="2">
    <source>
        <dbReference type="ARBA" id="ARBA00022729"/>
    </source>
</evidence>
<evidence type="ECO:0000256" key="5">
    <source>
        <dbReference type="SAM" id="MobiDB-lite"/>
    </source>
</evidence>
<feature type="region of interest" description="Disordered" evidence="5">
    <location>
        <begin position="48"/>
        <end position="83"/>
    </location>
</feature>
<feature type="signal peptide" evidence="6">
    <location>
        <begin position="1"/>
        <end position="27"/>
    </location>
</feature>
<feature type="region of interest" description="Disordered" evidence="5">
    <location>
        <begin position="565"/>
        <end position="607"/>
    </location>
</feature>
<evidence type="ECO:0000256" key="6">
    <source>
        <dbReference type="SAM" id="SignalP"/>
    </source>
</evidence>
<dbReference type="RefSeq" id="WP_345935417.1">
    <property type="nucleotide sequence ID" value="NZ_JBBKTV010000012.1"/>
</dbReference>
<protein>
    <recommendedName>
        <fullName evidence="7">Type II/III secretion system secretin-like domain-containing protein</fullName>
    </recommendedName>
</protein>